<protein>
    <recommendedName>
        <fullName evidence="19">Protein kinase domain-containing protein</fullName>
    </recommendedName>
</protein>
<dbReference type="PROSITE" id="PS00010">
    <property type="entry name" value="ASX_HYDROXYL"/>
    <property type="match status" value="1"/>
</dbReference>
<dbReference type="InterPro" id="IPR045274">
    <property type="entry name" value="WAK-like"/>
</dbReference>
<gene>
    <name evidence="20" type="ORF">URODEC1_LOCUS58672</name>
</gene>
<dbReference type="PROSITE" id="PS50011">
    <property type="entry name" value="PROTEIN_KINASE_DOM"/>
    <property type="match status" value="1"/>
</dbReference>
<keyword evidence="4" id="KW-0597">Phosphoprotein</keyword>
<evidence type="ECO:0000256" key="15">
    <source>
        <dbReference type="ARBA" id="ARBA00023180"/>
    </source>
</evidence>
<sequence length="777" mass="85320">MHELRFRLATTWRLLLVATTVVAVVASSQLLMASAAARGVNCTTKCGDVSVPYPFGIGIGCHLAGFNLTCNTSYVPPRLFLGDGRTLEIVDISLDNATVRVRGPQGGTDMQGSIPGGGAINASWGGLGWGLSDDAPYILSEQHNELLLRGCSLFVELLVSSSHEQISSCASICISEDPLIPQGECFKTETPSCKRCTGVICCQAPIPLGRIAYDWQLTSLQQPDPDNGTYNYTLFISEVGWFQTNQTSIYPFSEMPAVLKWAVTSGAVPFNQSRDGNATCPSDLGSTTCHSSHSTCSNLNRHFGSHSNSYTCRCWNGYQGNPYLPDGCQDIDECSSLPKMCYGRCTNIPGDYVCECPQGSYGDPRVPNGCLESQTPQVASHRPSSHPGLSIGLGVGSFALLLFLFLGAMFLTRKLTARKNKRQRERFFVQNRGQLLQQLVAHRTDIAERMIVSLEELERATNNFDRSRELGNGGHGTVYKGILSSQHVVAIKKAKIVIQREIDHFINEVAILSQINHRNIVKLFGRCLETEVPLLVYEFISNGTLHNHLHVEAPISIPWKDRLRIVVEIAKAVAYLHSLVSMPIIHRDIKSPNILLDENLNVKLSDFGASRYLPVDQTGLDTTVQGTFGYLDPMYYSTGHLTEKSDVYSFGVVLIELLTRKKPVSYRSSQGHGLVNHFVTLLSEGNLSQILDPQVTQEGDGEVVDVALLAAICVKFISTDRPTMRQVEMALEGIHAAKDFDSRDLIDDEGDFIPVNDPPVSITDMEATSLNVVIYSH</sequence>
<comment type="function">
    <text evidence="16">Serine/threonine-protein kinase that may function as a signaling receptor of extracellular matrix component. Binding to pectin may have significance in the control of cell expansion, morphogenesis and development.</text>
</comment>
<dbReference type="GO" id="GO:0016020">
    <property type="term" value="C:membrane"/>
    <property type="evidence" value="ECO:0007669"/>
    <property type="project" value="UniProtKB-SubCell"/>
</dbReference>
<evidence type="ECO:0000256" key="18">
    <source>
        <dbReference type="SAM" id="Phobius"/>
    </source>
</evidence>
<dbReference type="InterPro" id="IPR000742">
    <property type="entry name" value="EGF"/>
</dbReference>
<dbReference type="SMART" id="SM00220">
    <property type="entry name" value="S_TKc"/>
    <property type="match status" value="1"/>
</dbReference>
<evidence type="ECO:0000256" key="10">
    <source>
        <dbReference type="ARBA" id="ARBA00022777"/>
    </source>
</evidence>
<keyword evidence="14" id="KW-1015">Disulfide bond</keyword>
<keyword evidence="2" id="KW-0723">Serine/threonine-protein kinase</keyword>
<keyword evidence="10" id="KW-0418">Kinase</keyword>
<dbReference type="Gene3D" id="2.10.25.10">
    <property type="entry name" value="Laminin"/>
    <property type="match status" value="1"/>
</dbReference>
<evidence type="ECO:0000256" key="6">
    <source>
        <dbReference type="ARBA" id="ARBA00022692"/>
    </source>
</evidence>
<dbReference type="Gene3D" id="3.30.200.20">
    <property type="entry name" value="Phosphorylase Kinase, domain 1"/>
    <property type="match status" value="1"/>
</dbReference>
<dbReference type="FunFam" id="2.10.25.10:FF:000038">
    <property type="entry name" value="Fibrillin 2"/>
    <property type="match status" value="1"/>
</dbReference>
<keyword evidence="7" id="KW-0732">Signal</keyword>
<evidence type="ECO:0000256" key="17">
    <source>
        <dbReference type="PROSITE-ProRule" id="PRU10141"/>
    </source>
</evidence>
<accession>A0ABC9ATP1</accession>
<comment type="subcellular location">
    <subcellularLocation>
        <location evidence="1">Membrane</location>
        <topology evidence="1">Single-pass type I membrane protein</topology>
    </subcellularLocation>
</comment>
<dbReference type="SUPFAM" id="SSF56112">
    <property type="entry name" value="Protein kinase-like (PK-like)"/>
    <property type="match status" value="1"/>
</dbReference>
<dbReference type="Pfam" id="PF00069">
    <property type="entry name" value="Pkinase"/>
    <property type="match status" value="1"/>
</dbReference>
<evidence type="ECO:0000313" key="21">
    <source>
        <dbReference type="Proteomes" id="UP001497457"/>
    </source>
</evidence>
<dbReference type="GO" id="GO:0005524">
    <property type="term" value="F:ATP binding"/>
    <property type="evidence" value="ECO:0007669"/>
    <property type="project" value="UniProtKB-UniRule"/>
</dbReference>
<dbReference type="FunFam" id="1.10.510.10:FF:000084">
    <property type="entry name" value="Wall-associated receptor kinase 2"/>
    <property type="match status" value="1"/>
</dbReference>
<feature type="domain" description="Protein kinase" evidence="19">
    <location>
        <begin position="464"/>
        <end position="738"/>
    </location>
</feature>
<dbReference type="PANTHER" id="PTHR27005">
    <property type="entry name" value="WALL-ASSOCIATED RECEPTOR KINASE-LIKE 21"/>
    <property type="match status" value="1"/>
</dbReference>
<dbReference type="FunFam" id="3.30.200.20:FF:000043">
    <property type="entry name" value="Wall-associated receptor kinase 2"/>
    <property type="match status" value="1"/>
</dbReference>
<evidence type="ECO:0000256" key="14">
    <source>
        <dbReference type="ARBA" id="ARBA00023157"/>
    </source>
</evidence>
<evidence type="ECO:0000259" key="19">
    <source>
        <dbReference type="PROSITE" id="PS50011"/>
    </source>
</evidence>
<keyword evidence="5" id="KW-0808">Transferase</keyword>
<evidence type="ECO:0000256" key="1">
    <source>
        <dbReference type="ARBA" id="ARBA00004479"/>
    </source>
</evidence>
<name>A0ABC9ATP1_9POAL</name>
<keyword evidence="13 18" id="KW-0472">Membrane</keyword>
<keyword evidence="21" id="KW-1185">Reference proteome</keyword>
<keyword evidence="6 18" id="KW-0812">Transmembrane</keyword>
<keyword evidence="9 17" id="KW-0547">Nucleotide-binding</keyword>
<dbReference type="InterPro" id="IPR011009">
    <property type="entry name" value="Kinase-like_dom_sf"/>
</dbReference>
<evidence type="ECO:0000256" key="3">
    <source>
        <dbReference type="ARBA" id="ARBA00022536"/>
    </source>
</evidence>
<evidence type="ECO:0000256" key="13">
    <source>
        <dbReference type="ARBA" id="ARBA00023136"/>
    </source>
</evidence>
<dbReference type="InterPro" id="IPR001881">
    <property type="entry name" value="EGF-like_Ca-bd_dom"/>
</dbReference>
<dbReference type="PANTHER" id="PTHR27005:SF283">
    <property type="entry name" value="OS02G0633066 PROTEIN"/>
    <property type="match status" value="1"/>
</dbReference>
<keyword evidence="11 17" id="KW-0067">ATP-binding</keyword>
<evidence type="ECO:0000256" key="16">
    <source>
        <dbReference type="ARBA" id="ARBA00058961"/>
    </source>
</evidence>
<evidence type="ECO:0000256" key="8">
    <source>
        <dbReference type="ARBA" id="ARBA00022737"/>
    </source>
</evidence>
<dbReference type="EMBL" id="OZ075133">
    <property type="protein sequence ID" value="CAL4987094.1"/>
    <property type="molecule type" value="Genomic_DNA"/>
</dbReference>
<keyword evidence="3" id="KW-0245">EGF-like domain</keyword>
<proteinExistence type="predicted"/>
<evidence type="ECO:0000256" key="2">
    <source>
        <dbReference type="ARBA" id="ARBA00022527"/>
    </source>
</evidence>
<evidence type="ECO:0000256" key="5">
    <source>
        <dbReference type="ARBA" id="ARBA00022679"/>
    </source>
</evidence>
<dbReference type="PROSITE" id="PS01187">
    <property type="entry name" value="EGF_CA"/>
    <property type="match status" value="1"/>
</dbReference>
<evidence type="ECO:0000256" key="11">
    <source>
        <dbReference type="ARBA" id="ARBA00022840"/>
    </source>
</evidence>
<dbReference type="InterPro" id="IPR018097">
    <property type="entry name" value="EGF_Ca-bd_CS"/>
</dbReference>
<dbReference type="AlphaFoldDB" id="A0ABC9ATP1"/>
<dbReference type="SUPFAM" id="SSF57196">
    <property type="entry name" value="EGF/Laminin"/>
    <property type="match status" value="1"/>
</dbReference>
<feature type="binding site" evidence="17">
    <location>
        <position position="493"/>
    </location>
    <ligand>
        <name>ATP</name>
        <dbReference type="ChEBI" id="CHEBI:30616"/>
    </ligand>
</feature>
<reference evidence="20 21" key="2">
    <citation type="submission" date="2024-10" db="EMBL/GenBank/DDBJ databases">
        <authorList>
            <person name="Ryan C."/>
        </authorList>
    </citation>
    <scope>NUCLEOTIDE SEQUENCE [LARGE SCALE GENOMIC DNA]</scope>
</reference>
<dbReference type="InterPro" id="IPR008271">
    <property type="entry name" value="Ser/Thr_kinase_AS"/>
</dbReference>
<keyword evidence="12 18" id="KW-1133">Transmembrane helix</keyword>
<dbReference type="InterPro" id="IPR000719">
    <property type="entry name" value="Prot_kinase_dom"/>
</dbReference>
<dbReference type="SMART" id="SM00181">
    <property type="entry name" value="EGF"/>
    <property type="match status" value="2"/>
</dbReference>
<dbReference type="CDD" id="cd00054">
    <property type="entry name" value="EGF_CA"/>
    <property type="match status" value="1"/>
</dbReference>
<evidence type="ECO:0000256" key="12">
    <source>
        <dbReference type="ARBA" id="ARBA00022989"/>
    </source>
</evidence>
<evidence type="ECO:0000256" key="9">
    <source>
        <dbReference type="ARBA" id="ARBA00022741"/>
    </source>
</evidence>
<dbReference type="PROSITE" id="PS00108">
    <property type="entry name" value="PROTEIN_KINASE_ST"/>
    <property type="match status" value="1"/>
</dbReference>
<dbReference type="Proteomes" id="UP001497457">
    <property type="component" value="Chromosome 23rd"/>
</dbReference>
<dbReference type="SMART" id="SM00179">
    <property type="entry name" value="EGF_CA"/>
    <property type="match status" value="1"/>
</dbReference>
<dbReference type="InterPro" id="IPR000152">
    <property type="entry name" value="EGF-type_Asp/Asn_hydroxyl_site"/>
</dbReference>
<evidence type="ECO:0000313" key="20">
    <source>
        <dbReference type="EMBL" id="CAL4987094.1"/>
    </source>
</evidence>
<keyword evidence="15" id="KW-0325">Glycoprotein</keyword>
<feature type="transmembrane region" description="Helical" evidence="18">
    <location>
        <begin position="389"/>
        <end position="412"/>
    </location>
</feature>
<organism evidence="20 21">
    <name type="scientific">Urochloa decumbens</name>
    <dbReference type="NCBI Taxonomy" id="240449"/>
    <lineage>
        <taxon>Eukaryota</taxon>
        <taxon>Viridiplantae</taxon>
        <taxon>Streptophyta</taxon>
        <taxon>Embryophyta</taxon>
        <taxon>Tracheophyta</taxon>
        <taxon>Spermatophyta</taxon>
        <taxon>Magnoliopsida</taxon>
        <taxon>Liliopsida</taxon>
        <taxon>Poales</taxon>
        <taxon>Poaceae</taxon>
        <taxon>PACMAD clade</taxon>
        <taxon>Panicoideae</taxon>
        <taxon>Panicodae</taxon>
        <taxon>Paniceae</taxon>
        <taxon>Melinidinae</taxon>
        <taxon>Urochloa</taxon>
    </lineage>
</organism>
<dbReference type="Gene3D" id="1.10.510.10">
    <property type="entry name" value="Transferase(Phosphotransferase) domain 1"/>
    <property type="match status" value="1"/>
</dbReference>
<evidence type="ECO:0000256" key="4">
    <source>
        <dbReference type="ARBA" id="ARBA00022553"/>
    </source>
</evidence>
<evidence type="ECO:0000256" key="7">
    <source>
        <dbReference type="ARBA" id="ARBA00022729"/>
    </source>
</evidence>
<keyword evidence="8" id="KW-0677">Repeat</keyword>
<reference evidence="21" key="1">
    <citation type="submission" date="2024-06" db="EMBL/GenBank/DDBJ databases">
        <authorList>
            <person name="Ryan C."/>
        </authorList>
    </citation>
    <scope>NUCLEOTIDE SEQUENCE [LARGE SCALE GENOMIC DNA]</scope>
</reference>
<dbReference type="PROSITE" id="PS00107">
    <property type="entry name" value="PROTEIN_KINASE_ATP"/>
    <property type="match status" value="1"/>
</dbReference>
<dbReference type="InterPro" id="IPR025287">
    <property type="entry name" value="WAK_GUB"/>
</dbReference>
<dbReference type="GO" id="GO:0004674">
    <property type="term" value="F:protein serine/threonine kinase activity"/>
    <property type="evidence" value="ECO:0007669"/>
    <property type="project" value="UniProtKB-KW"/>
</dbReference>
<dbReference type="Pfam" id="PF13947">
    <property type="entry name" value="GUB_WAK_bind"/>
    <property type="match status" value="1"/>
</dbReference>
<dbReference type="InterPro" id="IPR017441">
    <property type="entry name" value="Protein_kinase_ATP_BS"/>
</dbReference>